<dbReference type="Proteomes" id="UP000233551">
    <property type="component" value="Unassembled WGS sequence"/>
</dbReference>
<dbReference type="PANTHER" id="PTHR46732">
    <property type="entry name" value="ATP-DEPENDENT PROTEASE LA (LON) DOMAIN PROTEIN"/>
    <property type="match status" value="1"/>
</dbReference>
<dbReference type="InterPro" id="IPR015947">
    <property type="entry name" value="PUA-like_sf"/>
</dbReference>
<dbReference type="EMBL" id="PGOL01001505">
    <property type="protein sequence ID" value="PKI57522.1"/>
    <property type="molecule type" value="Genomic_DNA"/>
</dbReference>
<dbReference type="GeneID" id="116204041"/>
<reference evidence="1 2" key="1">
    <citation type="submission" date="2017-11" db="EMBL/GenBank/DDBJ databases">
        <title>De-novo sequencing of pomegranate (Punica granatum L.) genome.</title>
        <authorList>
            <person name="Akparov Z."/>
            <person name="Amiraslanov A."/>
            <person name="Hajiyeva S."/>
            <person name="Abbasov M."/>
            <person name="Kaur K."/>
            <person name="Hamwieh A."/>
            <person name="Solovyev V."/>
            <person name="Salamov A."/>
            <person name="Braich B."/>
            <person name="Kosarev P."/>
            <person name="Mahmoud A."/>
            <person name="Hajiyev E."/>
            <person name="Babayeva S."/>
            <person name="Izzatullayeva V."/>
            <person name="Mammadov A."/>
            <person name="Mammadov A."/>
            <person name="Sharifova S."/>
            <person name="Ojaghi J."/>
            <person name="Eynullazada K."/>
            <person name="Bayramov B."/>
            <person name="Abdulazimova A."/>
            <person name="Shahmuradov I."/>
        </authorList>
    </citation>
    <scope>NUCLEOTIDE SEQUENCE [LARGE SCALE GENOMIC DNA]</scope>
    <source>
        <strain evidence="2">cv. AG2017</strain>
        <tissue evidence="1">Leaf</tissue>
    </source>
</reference>
<dbReference type="PANTHER" id="PTHR46732:SF5">
    <property type="entry name" value="ATP-DEPENDENT PROTEASE LA (LON) DOMAIN PROTEIN"/>
    <property type="match status" value="1"/>
</dbReference>
<keyword evidence="2" id="KW-1185">Reference proteome</keyword>
<protein>
    <submittedName>
        <fullName evidence="1">Uncharacterized protein</fullName>
    </submittedName>
</protein>
<dbReference type="Gene3D" id="2.30.130.40">
    <property type="entry name" value="LON domain-like"/>
    <property type="match status" value="1"/>
</dbReference>
<dbReference type="InterPro" id="IPR046336">
    <property type="entry name" value="Lon_prtase_N_sf"/>
</dbReference>
<dbReference type="Pfam" id="PF02190">
    <property type="entry name" value="LON_substr_bdg"/>
    <property type="match status" value="1"/>
</dbReference>
<organism evidence="1 2">
    <name type="scientific">Punica granatum</name>
    <name type="common">Pomegranate</name>
    <dbReference type="NCBI Taxonomy" id="22663"/>
    <lineage>
        <taxon>Eukaryota</taxon>
        <taxon>Viridiplantae</taxon>
        <taxon>Streptophyta</taxon>
        <taxon>Embryophyta</taxon>
        <taxon>Tracheophyta</taxon>
        <taxon>Spermatophyta</taxon>
        <taxon>Magnoliopsida</taxon>
        <taxon>eudicotyledons</taxon>
        <taxon>Gunneridae</taxon>
        <taxon>Pentapetalae</taxon>
        <taxon>rosids</taxon>
        <taxon>malvids</taxon>
        <taxon>Myrtales</taxon>
        <taxon>Lythraceae</taxon>
        <taxon>Punica</taxon>
    </lineage>
</organism>
<dbReference type="PROSITE" id="PS51787">
    <property type="entry name" value="LON_N"/>
    <property type="match status" value="1"/>
</dbReference>
<evidence type="ECO:0000313" key="2">
    <source>
        <dbReference type="Proteomes" id="UP000233551"/>
    </source>
</evidence>
<sequence>MSCAVPNLCSDLSARSFFSLHCFRLVARGRSYANSLLGGPRGGGNNLHFRSARFFSNPLPPKRQWQRRSLVPCRSAALELPLLPFSVNEVLVPSESKTLHLYEARYLALLEDSLSRKKKLFVHFVLDPISMPGSSDGLSFAARYGCLVLIENVERLEVGALVTIRGICRIKLANFIQAEPYLTGVVLPLKDKNPEDSSDISSRVAEVKESLHKLNSLEIKLKAPKEAPLQTLTANSLMWAEKKPSLDCDEAFILPPEERVSFAAYQPVSGSSESELLKLQKEKLQAMDVRDTIRRLDDSLRLVKENISVVAAKLAIQSLEMQ</sequence>
<gene>
    <name evidence="1" type="ORF">CRG98_022173</name>
</gene>
<proteinExistence type="predicted"/>
<name>A0A2I0JML2_PUNGR</name>
<dbReference type="SUPFAM" id="SSF88697">
    <property type="entry name" value="PUA domain-like"/>
    <property type="match status" value="1"/>
</dbReference>
<dbReference type="InterPro" id="IPR003111">
    <property type="entry name" value="Lon_prtase_N"/>
</dbReference>
<dbReference type="AlphaFoldDB" id="A0A2I0JML2"/>
<comment type="caution">
    <text evidence="1">The sequence shown here is derived from an EMBL/GenBank/DDBJ whole genome shotgun (WGS) entry which is preliminary data.</text>
</comment>
<accession>A0A2I0JML2</accession>
<dbReference type="OrthoDB" id="3919at2759"/>
<evidence type="ECO:0000313" key="1">
    <source>
        <dbReference type="EMBL" id="PKI57522.1"/>
    </source>
</evidence>
<dbReference type="STRING" id="22663.A0A2I0JML2"/>